<keyword evidence="13" id="KW-1185">Reference proteome</keyword>
<evidence type="ECO:0000256" key="9">
    <source>
        <dbReference type="ARBA" id="ARBA00023180"/>
    </source>
</evidence>
<gene>
    <name evidence="12" type="ORF">LOTGIDRAFT_163866</name>
</gene>
<evidence type="ECO:0000256" key="6">
    <source>
        <dbReference type="ARBA" id="ARBA00022968"/>
    </source>
</evidence>
<keyword evidence="5 11" id="KW-0812">Transmembrane</keyword>
<name>V4BNZ5_LOTGI</name>
<proteinExistence type="inferred from homology"/>
<evidence type="ECO:0000313" key="12">
    <source>
        <dbReference type="EMBL" id="ESO90644.1"/>
    </source>
</evidence>
<keyword evidence="6" id="KW-0735">Signal-anchor</keyword>
<organism evidence="12 13">
    <name type="scientific">Lottia gigantea</name>
    <name type="common">Giant owl limpet</name>
    <dbReference type="NCBI Taxonomy" id="225164"/>
    <lineage>
        <taxon>Eukaryota</taxon>
        <taxon>Metazoa</taxon>
        <taxon>Spiralia</taxon>
        <taxon>Lophotrochozoa</taxon>
        <taxon>Mollusca</taxon>
        <taxon>Gastropoda</taxon>
        <taxon>Patellogastropoda</taxon>
        <taxon>Lottioidea</taxon>
        <taxon>Lottiidae</taxon>
        <taxon>Lottia</taxon>
    </lineage>
</organism>
<reference evidence="12 13" key="1">
    <citation type="journal article" date="2013" name="Nature">
        <title>Insights into bilaterian evolution from three spiralian genomes.</title>
        <authorList>
            <person name="Simakov O."/>
            <person name="Marletaz F."/>
            <person name="Cho S.J."/>
            <person name="Edsinger-Gonzales E."/>
            <person name="Havlak P."/>
            <person name="Hellsten U."/>
            <person name="Kuo D.H."/>
            <person name="Larsson T."/>
            <person name="Lv J."/>
            <person name="Arendt D."/>
            <person name="Savage R."/>
            <person name="Osoegawa K."/>
            <person name="de Jong P."/>
            <person name="Grimwood J."/>
            <person name="Chapman J.A."/>
            <person name="Shapiro H."/>
            <person name="Aerts A."/>
            <person name="Otillar R.P."/>
            <person name="Terry A.Y."/>
            <person name="Boore J.L."/>
            <person name="Grigoriev I.V."/>
            <person name="Lindberg D.R."/>
            <person name="Seaver E.C."/>
            <person name="Weisblat D.A."/>
            <person name="Putnam N.H."/>
            <person name="Rokhsar D.S."/>
        </authorList>
    </citation>
    <scope>NUCLEOTIDE SEQUENCE [LARGE SCALE GENOMIC DNA]</scope>
</reference>
<evidence type="ECO:0008006" key="14">
    <source>
        <dbReference type="Google" id="ProtNLM"/>
    </source>
</evidence>
<dbReference type="GeneID" id="20239568"/>
<dbReference type="GO" id="GO:0016020">
    <property type="term" value="C:membrane"/>
    <property type="evidence" value="ECO:0007669"/>
    <property type="project" value="UniProtKB-SubCell"/>
</dbReference>
<protein>
    <recommendedName>
        <fullName evidence="14">Protein xylosyltransferase</fullName>
    </recommendedName>
</protein>
<keyword evidence="7 11" id="KW-1133">Transmembrane helix</keyword>
<dbReference type="AlphaFoldDB" id="V4BNZ5"/>
<feature type="transmembrane region" description="Helical" evidence="11">
    <location>
        <begin position="7"/>
        <end position="24"/>
    </location>
</feature>
<dbReference type="Proteomes" id="UP000030746">
    <property type="component" value="Unassembled WGS sequence"/>
</dbReference>
<dbReference type="HOGENOM" id="CLU_032341_1_3_1"/>
<dbReference type="PANTHER" id="PTHR19297">
    <property type="entry name" value="GLYCOSYLTRANSFERASE 14 FAMILY MEMBER"/>
    <property type="match status" value="1"/>
</dbReference>
<dbReference type="CTD" id="20239568"/>
<sequence>MSRFLKIAFCVMLFYLIIVLTNYLKSEGPVKQSWLKELPRHLDRVVTFLTATDDYPLPQSKLIKFTTLTPQTTLDKQNEDDPDKTQQKSLSPDILSVIPVYGSSVYQRKKDGVLTSRTDIGIKCEPLISQDQDETQRIESSLIDYDKIPLSPEFYINVTTSCDKYIQSRGFITEVTQEERDFPIAFGILMHEEIELLERLLRAIYRPSNFYFIHVDAKAPKSLLKAVSDITNCFDNVHVTSRLVKVTWGQYSVFQADLNCMDDALKFDWKYFINLAGSEFPLKTNLELVTILKAFNGASLVVGFPFGSVMWKYRMSRIGNVTGFTFMKGSQHIVANRKFIEFLRTAPEALEFAERLKPALHPHETFYNSIYFSKHLKIPGSYNGSAKSLRNTIVRIKLWKHAFPSCSGKFAHDICIFGIKELSLLTKAPHLFCNKFHEDFKPIVLDCLESWLFDKIEQETKTGKTQVNTTYYSNLDFVKNQIR</sequence>
<dbReference type="InterPro" id="IPR003406">
    <property type="entry name" value="Glyco_trans_14"/>
</dbReference>
<keyword evidence="8 11" id="KW-0472">Membrane</keyword>
<comment type="subcellular location">
    <subcellularLocation>
        <location evidence="1">Membrane</location>
        <topology evidence="1">Single-pass type II membrane protein</topology>
    </subcellularLocation>
</comment>
<dbReference type="RefSeq" id="XP_009058642.1">
    <property type="nucleotide sequence ID" value="XM_009060394.1"/>
</dbReference>
<dbReference type="KEGG" id="lgi:LOTGIDRAFT_163866"/>
<dbReference type="PANTHER" id="PTHR19297:SF191">
    <property type="entry name" value="PROTEIN XYLOSYLTRANSFERASE"/>
    <property type="match status" value="1"/>
</dbReference>
<evidence type="ECO:0000256" key="10">
    <source>
        <dbReference type="ARBA" id="ARBA00038150"/>
    </source>
</evidence>
<evidence type="ECO:0000256" key="2">
    <source>
        <dbReference type="ARBA" id="ARBA00004922"/>
    </source>
</evidence>
<accession>V4BNZ5</accession>
<evidence type="ECO:0000256" key="5">
    <source>
        <dbReference type="ARBA" id="ARBA00022692"/>
    </source>
</evidence>
<comment type="similarity">
    <text evidence="10">Belongs to the glycosyltransferase 14 family.</text>
</comment>
<dbReference type="GO" id="GO:0008375">
    <property type="term" value="F:acetylglucosaminyltransferase activity"/>
    <property type="evidence" value="ECO:0007669"/>
    <property type="project" value="TreeGrafter"/>
</dbReference>
<evidence type="ECO:0000256" key="4">
    <source>
        <dbReference type="ARBA" id="ARBA00022679"/>
    </source>
</evidence>
<dbReference type="Pfam" id="PF02485">
    <property type="entry name" value="Branch"/>
    <property type="match status" value="1"/>
</dbReference>
<evidence type="ECO:0000256" key="8">
    <source>
        <dbReference type="ARBA" id="ARBA00023136"/>
    </source>
</evidence>
<evidence type="ECO:0000256" key="7">
    <source>
        <dbReference type="ARBA" id="ARBA00022989"/>
    </source>
</evidence>
<keyword evidence="4" id="KW-0808">Transferase</keyword>
<dbReference type="EMBL" id="KB202367">
    <property type="protein sequence ID" value="ESO90644.1"/>
    <property type="molecule type" value="Genomic_DNA"/>
</dbReference>
<dbReference type="OMA" id="IHAARDC"/>
<keyword evidence="3" id="KW-0328">Glycosyltransferase</keyword>
<evidence type="ECO:0000256" key="11">
    <source>
        <dbReference type="SAM" id="Phobius"/>
    </source>
</evidence>
<dbReference type="OrthoDB" id="2019572at2759"/>
<evidence type="ECO:0000256" key="3">
    <source>
        <dbReference type="ARBA" id="ARBA00022676"/>
    </source>
</evidence>
<dbReference type="STRING" id="225164.V4BNZ5"/>
<evidence type="ECO:0000313" key="13">
    <source>
        <dbReference type="Proteomes" id="UP000030746"/>
    </source>
</evidence>
<evidence type="ECO:0000256" key="1">
    <source>
        <dbReference type="ARBA" id="ARBA00004606"/>
    </source>
</evidence>
<comment type="pathway">
    <text evidence="2">Protein modification; protein glycosylation.</text>
</comment>
<keyword evidence="9" id="KW-0325">Glycoprotein</keyword>